<proteinExistence type="predicted"/>
<comment type="caution">
    <text evidence="2">The sequence shown here is derived from an EMBL/GenBank/DDBJ whole genome shotgun (WGS) entry which is preliminary data.</text>
</comment>
<gene>
    <name evidence="2" type="ORF">IE991_11640</name>
</gene>
<feature type="chain" id="PRO_5037296242" evidence="1">
    <location>
        <begin position="19"/>
        <end position="120"/>
    </location>
</feature>
<protein>
    <submittedName>
        <fullName evidence="2">DUF2859 domain-containing protein</fullName>
    </submittedName>
</protein>
<dbReference type="InterPro" id="IPR021300">
    <property type="entry name" value="Integr_conj_element_PFL4695"/>
</dbReference>
<accession>A0A927D7Q2</accession>
<dbReference type="EMBL" id="JACXTI010000002">
    <property type="protein sequence ID" value="MBD3700923.1"/>
    <property type="molecule type" value="Genomic_DNA"/>
</dbReference>
<dbReference type="AlphaFoldDB" id="A0A927D7Q2"/>
<evidence type="ECO:0000256" key="1">
    <source>
        <dbReference type="SAM" id="SignalP"/>
    </source>
</evidence>
<evidence type="ECO:0000313" key="3">
    <source>
        <dbReference type="Proteomes" id="UP000631473"/>
    </source>
</evidence>
<keyword evidence="1" id="KW-0732">Signal</keyword>
<sequence>MKSIYLLGLCCLFGNAHAGLNVIADLGGEPAAPYFDGINNQPNEFESPNPPEAAVLPAAPASLASVLPISTPELTPGSVEARRLGFTEGCSRYFCWVTIRCPAVGWMNERNRCGSCGPLG</sequence>
<dbReference type="Pfam" id="PF11072">
    <property type="entry name" value="DUF2859"/>
    <property type="match status" value="1"/>
</dbReference>
<evidence type="ECO:0000313" key="2">
    <source>
        <dbReference type="EMBL" id="MBD3700923.1"/>
    </source>
</evidence>
<feature type="signal peptide" evidence="1">
    <location>
        <begin position="1"/>
        <end position="18"/>
    </location>
</feature>
<dbReference type="Proteomes" id="UP000631473">
    <property type="component" value="Unassembled WGS sequence"/>
</dbReference>
<reference evidence="2" key="1">
    <citation type="submission" date="2020-07" db="EMBL/GenBank/DDBJ databases">
        <title>Clinical and genomic characterization of carbapenemase-producing Enterobacterales causing secondary infections during the COVID-19 crisis at a New York City hospital.</title>
        <authorList>
            <person name="Gomez-Simmonds A."/>
            <person name="Annavajhala M.K."/>
            <person name="Uhlemann A.-C."/>
        </authorList>
    </citation>
    <scope>NUCLEOTIDE SEQUENCE</scope>
    <source>
        <strain evidence="2">NK1597</strain>
    </source>
</reference>
<name>A0A927D7Q2_KLEPN</name>
<organism evidence="2 3">
    <name type="scientific">Klebsiella pneumoniae</name>
    <dbReference type="NCBI Taxonomy" id="573"/>
    <lineage>
        <taxon>Bacteria</taxon>
        <taxon>Pseudomonadati</taxon>
        <taxon>Pseudomonadota</taxon>
        <taxon>Gammaproteobacteria</taxon>
        <taxon>Enterobacterales</taxon>
        <taxon>Enterobacteriaceae</taxon>
        <taxon>Klebsiella/Raoultella group</taxon>
        <taxon>Klebsiella</taxon>
        <taxon>Klebsiella pneumoniae complex</taxon>
    </lineage>
</organism>